<feature type="domain" description="PAC" evidence="18">
    <location>
        <begin position="236"/>
        <end position="288"/>
    </location>
</feature>
<keyword evidence="3" id="KW-0600">Photoreceptor protein</keyword>
<gene>
    <name evidence="19" type="ORF">GGQ61_000130</name>
</gene>
<keyword evidence="7" id="KW-0288">FMN</keyword>
<evidence type="ECO:0000256" key="15">
    <source>
        <dbReference type="ARBA" id="ARBA00023170"/>
    </source>
</evidence>
<evidence type="ECO:0000259" key="18">
    <source>
        <dbReference type="PROSITE" id="PS50113"/>
    </source>
</evidence>
<dbReference type="PROSITE" id="PS50112">
    <property type="entry name" value="PAS"/>
    <property type="match status" value="1"/>
</dbReference>
<keyword evidence="20" id="KW-1185">Reference proteome</keyword>
<proteinExistence type="predicted"/>
<feature type="domain" description="PAC" evidence="18">
    <location>
        <begin position="105"/>
        <end position="157"/>
    </location>
</feature>
<dbReference type="InterPro" id="IPR000014">
    <property type="entry name" value="PAS"/>
</dbReference>
<dbReference type="RefSeq" id="WP_183769445.1">
    <property type="nucleotide sequence ID" value="NZ_JACIDK010000001.1"/>
</dbReference>
<comment type="caution">
    <text evidence="19">The sequence shown here is derived from an EMBL/GenBank/DDBJ whole genome shotgun (WGS) entry which is preliminary data.</text>
</comment>
<keyword evidence="15" id="KW-0675">Receptor</keyword>
<accession>A0A839ZVL4</accession>
<evidence type="ECO:0000256" key="1">
    <source>
        <dbReference type="ARBA" id="ARBA00000085"/>
    </source>
</evidence>
<evidence type="ECO:0000256" key="3">
    <source>
        <dbReference type="ARBA" id="ARBA00022543"/>
    </source>
</evidence>
<dbReference type="AlphaFoldDB" id="A0A839ZVL4"/>
<dbReference type="InterPro" id="IPR001610">
    <property type="entry name" value="PAC"/>
</dbReference>
<dbReference type="GO" id="GO:0009881">
    <property type="term" value="F:photoreceptor activity"/>
    <property type="evidence" value="ECO:0007669"/>
    <property type="project" value="UniProtKB-KW"/>
</dbReference>
<evidence type="ECO:0000313" key="19">
    <source>
        <dbReference type="EMBL" id="MBB3889433.1"/>
    </source>
</evidence>
<evidence type="ECO:0000256" key="10">
    <source>
        <dbReference type="ARBA" id="ARBA00022741"/>
    </source>
</evidence>
<evidence type="ECO:0000259" key="17">
    <source>
        <dbReference type="PROSITE" id="PS50112"/>
    </source>
</evidence>
<sequence>MHDVGGTPVGEAGLSGRAAAAEVLLKRAYQTWEGLLERLPIGVYVCDRKGAVIQFNSRAVEMWGGKPPPAGGRAPFERSFHPDGSPMSPDQSPVAVALATGAPVKDREVIILQLDGRRTHLLANVEPLFDEGGRLMGAINSLQDVTELRQAREMLRNRQAWTQRVVQTSPIATYHTDSEGRILSYNHAAVTLWGREPRLGQDRWCGSFKLFEPDGAPLAPERCPMAIALRERRQIAGAEVIFERPDGSRGALLAYPTPLSGADGELVGAINMLVDITERKRAEDLQKTLLDELNHRVKNTLATVQSLAAHSFHDVGDPAGMRQAFEARLMALSSAHNRLAERRWETADLGDIVAGVLAPYGPDVAICEGPSIQLSTRASVTFAMALHELATNAARHGALSSPKGRLLVHWTRVSDFLFLEWRETDGPPPPLQPLRRGFGLRFIRGAVERELSGQVEVDFNEAGLRCRISAPISATV</sequence>
<keyword evidence="13" id="KW-0157">Chromophore</keyword>
<dbReference type="SUPFAM" id="SSF55874">
    <property type="entry name" value="ATPase domain of HSP90 chaperone/DNA topoisomerase II/histidine kinase"/>
    <property type="match status" value="1"/>
</dbReference>
<keyword evidence="11" id="KW-0418">Kinase</keyword>
<dbReference type="EMBL" id="JACIDK010000001">
    <property type="protein sequence ID" value="MBB3889433.1"/>
    <property type="molecule type" value="Genomic_DNA"/>
</dbReference>
<dbReference type="InterPro" id="IPR000700">
    <property type="entry name" value="PAS-assoc_C"/>
</dbReference>
<organism evidence="19 20">
    <name type="scientific">Phenylobacterium haematophilum</name>
    <dbReference type="NCBI Taxonomy" id="98513"/>
    <lineage>
        <taxon>Bacteria</taxon>
        <taxon>Pseudomonadati</taxon>
        <taxon>Pseudomonadota</taxon>
        <taxon>Alphaproteobacteria</taxon>
        <taxon>Caulobacterales</taxon>
        <taxon>Caulobacteraceae</taxon>
        <taxon>Phenylobacterium</taxon>
    </lineage>
</organism>
<keyword evidence="6" id="KW-0285">Flavoprotein</keyword>
<dbReference type="CDD" id="cd00130">
    <property type="entry name" value="PAS"/>
    <property type="match status" value="2"/>
</dbReference>
<evidence type="ECO:0000256" key="7">
    <source>
        <dbReference type="ARBA" id="ARBA00022643"/>
    </source>
</evidence>
<evidence type="ECO:0000256" key="8">
    <source>
        <dbReference type="ARBA" id="ARBA00022679"/>
    </source>
</evidence>
<keyword evidence="10" id="KW-0547">Nucleotide-binding</keyword>
<dbReference type="Proteomes" id="UP000530564">
    <property type="component" value="Unassembled WGS sequence"/>
</dbReference>
<dbReference type="InterPro" id="IPR011102">
    <property type="entry name" value="Sig_transdc_His_kinase_HWE"/>
</dbReference>
<dbReference type="SMART" id="SM00091">
    <property type="entry name" value="PAS"/>
    <property type="match status" value="2"/>
</dbReference>
<evidence type="ECO:0000256" key="12">
    <source>
        <dbReference type="ARBA" id="ARBA00022840"/>
    </source>
</evidence>
<dbReference type="PANTHER" id="PTHR41523:SF7">
    <property type="entry name" value="HISTIDINE KINASE"/>
    <property type="match status" value="1"/>
</dbReference>
<evidence type="ECO:0000256" key="14">
    <source>
        <dbReference type="ARBA" id="ARBA00023026"/>
    </source>
</evidence>
<evidence type="ECO:0000256" key="9">
    <source>
        <dbReference type="ARBA" id="ARBA00022737"/>
    </source>
</evidence>
<dbReference type="NCBIfam" id="TIGR00229">
    <property type="entry name" value="sensory_box"/>
    <property type="match status" value="2"/>
</dbReference>
<keyword evidence="14" id="KW-0843">Virulence</keyword>
<evidence type="ECO:0000313" key="20">
    <source>
        <dbReference type="Proteomes" id="UP000530564"/>
    </source>
</evidence>
<feature type="domain" description="PAS" evidence="17">
    <location>
        <begin position="28"/>
        <end position="83"/>
    </location>
</feature>
<dbReference type="GO" id="GO:0004673">
    <property type="term" value="F:protein histidine kinase activity"/>
    <property type="evidence" value="ECO:0007669"/>
    <property type="project" value="UniProtKB-EC"/>
</dbReference>
<protein>
    <recommendedName>
        <fullName evidence="2">histidine kinase</fullName>
        <ecNumber evidence="2">2.7.13.3</ecNumber>
    </recommendedName>
</protein>
<keyword evidence="4" id="KW-0597">Phosphoprotein</keyword>
<dbReference type="PROSITE" id="PS50113">
    <property type="entry name" value="PAC"/>
    <property type="match status" value="2"/>
</dbReference>
<dbReference type="InterPro" id="IPR013656">
    <property type="entry name" value="PAS_4"/>
</dbReference>
<dbReference type="EC" id="2.7.13.3" evidence="2"/>
<dbReference type="InterPro" id="IPR035965">
    <property type="entry name" value="PAS-like_dom_sf"/>
</dbReference>
<evidence type="ECO:0000256" key="6">
    <source>
        <dbReference type="ARBA" id="ARBA00022630"/>
    </source>
</evidence>
<name>A0A839ZVL4_9CAUL</name>
<evidence type="ECO:0000256" key="4">
    <source>
        <dbReference type="ARBA" id="ARBA00022553"/>
    </source>
</evidence>
<evidence type="ECO:0000256" key="16">
    <source>
        <dbReference type="SAM" id="MobiDB-lite"/>
    </source>
</evidence>
<evidence type="ECO:0000256" key="11">
    <source>
        <dbReference type="ARBA" id="ARBA00022777"/>
    </source>
</evidence>
<dbReference type="SMART" id="SM00911">
    <property type="entry name" value="HWE_HK"/>
    <property type="match status" value="1"/>
</dbReference>
<keyword evidence="12" id="KW-0067">ATP-binding</keyword>
<evidence type="ECO:0000256" key="5">
    <source>
        <dbReference type="ARBA" id="ARBA00022606"/>
    </source>
</evidence>
<dbReference type="GO" id="GO:0005524">
    <property type="term" value="F:ATP binding"/>
    <property type="evidence" value="ECO:0007669"/>
    <property type="project" value="UniProtKB-KW"/>
</dbReference>
<dbReference type="Gene3D" id="3.30.450.20">
    <property type="entry name" value="PAS domain"/>
    <property type="match status" value="2"/>
</dbReference>
<dbReference type="Pfam" id="PF07536">
    <property type="entry name" value="HWE_HK"/>
    <property type="match status" value="1"/>
</dbReference>
<evidence type="ECO:0000256" key="2">
    <source>
        <dbReference type="ARBA" id="ARBA00012438"/>
    </source>
</evidence>
<dbReference type="Gene3D" id="3.30.565.10">
    <property type="entry name" value="Histidine kinase-like ATPase, C-terminal domain"/>
    <property type="match status" value="1"/>
</dbReference>
<dbReference type="SUPFAM" id="SSF55785">
    <property type="entry name" value="PYP-like sensor domain (PAS domain)"/>
    <property type="match status" value="2"/>
</dbReference>
<comment type="catalytic activity">
    <reaction evidence="1">
        <text>ATP + protein L-histidine = ADP + protein N-phospho-L-histidine.</text>
        <dbReference type="EC" id="2.7.13.3"/>
    </reaction>
</comment>
<dbReference type="PANTHER" id="PTHR41523">
    <property type="entry name" value="TWO-COMPONENT SYSTEM SENSOR PROTEIN"/>
    <property type="match status" value="1"/>
</dbReference>
<keyword evidence="5" id="KW-0716">Sensory transduction</keyword>
<dbReference type="InterPro" id="IPR036890">
    <property type="entry name" value="HATPase_C_sf"/>
</dbReference>
<feature type="region of interest" description="Disordered" evidence="16">
    <location>
        <begin position="66"/>
        <end position="92"/>
    </location>
</feature>
<reference evidence="19 20" key="1">
    <citation type="submission" date="2020-08" db="EMBL/GenBank/DDBJ databases">
        <title>Genomic Encyclopedia of Type Strains, Phase IV (KMG-IV): sequencing the most valuable type-strain genomes for metagenomic binning, comparative biology and taxonomic classification.</title>
        <authorList>
            <person name="Goeker M."/>
        </authorList>
    </citation>
    <scope>NUCLEOTIDE SEQUENCE [LARGE SCALE GENOMIC DNA]</scope>
    <source>
        <strain evidence="19 20">DSM 21793</strain>
    </source>
</reference>
<dbReference type="SMART" id="SM00086">
    <property type="entry name" value="PAC"/>
    <property type="match status" value="2"/>
</dbReference>
<keyword evidence="8" id="KW-0808">Transferase</keyword>
<dbReference type="Pfam" id="PF08448">
    <property type="entry name" value="PAS_4"/>
    <property type="match status" value="2"/>
</dbReference>
<evidence type="ECO:0000256" key="13">
    <source>
        <dbReference type="ARBA" id="ARBA00022991"/>
    </source>
</evidence>
<keyword evidence="9" id="KW-0677">Repeat</keyword>